<dbReference type="Pfam" id="PF08245">
    <property type="entry name" value="Mur_ligase_M"/>
    <property type="match status" value="1"/>
</dbReference>
<evidence type="ECO:0000256" key="2">
    <source>
        <dbReference type="ARBA" id="ARBA00009060"/>
    </source>
</evidence>
<dbReference type="Gene3D" id="3.40.1190.10">
    <property type="entry name" value="Mur-like, catalytic domain"/>
    <property type="match status" value="1"/>
</dbReference>
<evidence type="ECO:0000313" key="15">
    <source>
        <dbReference type="EMBL" id="AYV48531.1"/>
    </source>
</evidence>
<dbReference type="PROSITE" id="PS50975">
    <property type="entry name" value="ATP_GRASP"/>
    <property type="match status" value="1"/>
</dbReference>
<evidence type="ECO:0000256" key="6">
    <source>
        <dbReference type="ARBA" id="ARBA00022036"/>
    </source>
</evidence>
<dbReference type="SUPFAM" id="SSF56235">
    <property type="entry name" value="N-terminal nucleophile aminohydrolases (Ntn hydrolases)"/>
    <property type="match status" value="1"/>
</dbReference>
<dbReference type="SUPFAM" id="SSF53244">
    <property type="entry name" value="MurD-like peptide ligases, peptide-binding domain"/>
    <property type="match status" value="1"/>
</dbReference>
<dbReference type="PROSITE" id="PS01011">
    <property type="entry name" value="FOLYLPOLYGLU_SYNT_1"/>
    <property type="match status" value="1"/>
</dbReference>
<evidence type="ECO:0000256" key="9">
    <source>
        <dbReference type="ARBA" id="ARBA00022840"/>
    </source>
</evidence>
<dbReference type="Proteomes" id="UP000281192">
    <property type="component" value="Chromosome"/>
</dbReference>
<dbReference type="RefSeq" id="WP_123170790.1">
    <property type="nucleotide sequence ID" value="NZ_CP026100.1"/>
</dbReference>
<evidence type="ECO:0000256" key="5">
    <source>
        <dbReference type="ARBA" id="ARBA00013005"/>
    </source>
</evidence>
<dbReference type="Gene3D" id="3.90.190.20">
    <property type="entry name" value="Mur ligase, C-terminal domain"/>
    <property type="match status" value="1"/>
</dbReference>
<evidence type="ECO:0000259" key="14">
    <source>
        <dbReference type="PROSITE" id="PS50975"/>
    </source>
</evidence>
<evidence type="ECO:0000256" key="11">
    <source>
        <dbReference type="ARBA" id="ARBA00048094"/>
    </source>
</evidence>
<evidence type="ECO:0000256" key="8">
    <source>
        <dbReference type="ARBA" id="ARBA00022741"/>
    </source>
</evidence>
<dbReference type="Pfam" id="PF01112">
    <property type="entry name" value="Asparaginase_2"/>
    <property type="match status" value="2"/>
</dbReference>
<comment type="similarity">
    <text evidence="2">In the C-terminal section; belongs to the MurCDEF family.</text>
</comment>
<evidence type="ECO:0000313" key="16">
    <source>
        <dbReference type="Proteomes" id="UP000281192"/>
    </source>
</evidence>
<dbReference type="Pfam" id="PF18921">
    <property type="entry name" value="Cyanophycin_syn"/>
    <property type="match status" value="1"/>
</dbReference>
<dbReference type="EC" id="6.3.2.30" evidence="4"/>
<dbReference type="InterPro" id="IPR013651">
    <property type="entry name" value="ATP-grasp_RimK-type"/>
</dbReference>
<evidence type="ECO:0000256" key="10">
    <source>
        <dbReference type="ARBA" id="ARBA00031353"/>
    </source>
</evidence>
<evidence type="ECO:0000256" key="1">
    <source>
        <dbReference type="ARBA" id="ARBA00003184"/>
    </source>
</evidence>
<evidence type="ECO:0000256" key="3">
    <source>
        <dbReference type="ARBA" id="ARBA00011738"/>
    </source>
</evidence>
<dbReference type="InterPro" id="IPR004101">
    <property type="entry name" value="Mur_ligase_C"/>
</dbReference>
<dbReference type="InterPro" id="IPR036565">
    <property type="entry name" value="Mur-like_cat_sf"/>
</dbReference>
<dbReference type="EC" id="6.3.2.29" evidence="5"/>
<dbReference type="SUPFAM" id="SSF53623">
    <property type="entry name" value="MurD-like peptide ligases, catalytic domain"/>
    <property type="match status" value="1"/>
</dbReference>
<comment type="subunit">
    <text evidence="3">Homodimer.</text>
</comment>
<evidence type="ECO:0000256" key="7">
    <source>
        <dbReference type="ARBA" id="ARBA00022598"/>
    </source>
</evidence>
<keyword evidence="8 13" id="KW-0547">Nucleotide-binding</keyword>
<dbReference type="Pfam" id="PF02875">
    <property type="entry name" value="Mur_ligase_C"/>
    <property type="match status" value="1"/>
</dbReference>
<dbReference type="InterPro" id="IPR013815">
    <property type="entry name" value="ATP_grasp_subdomain_1"/>
</dbReference>
<organism evidence="15 16">
    <name type="scientific">Caulobacter flavus</name>
    <dbReference type="NCBI Taxonomy" id="1679497"/>
    <lineage>
        <taxon>Bacteria</taxon>
        <taxon>Pseudomonadati</taxon>
        <taxon>Pseudomonadota</taxon>
        <taxon>Alphaproteobacteria</taxon>
        <taxon>Caulobacterales</taxon>
        <taxon>Caulobacteraceae</taxon>
        <taxon>Caulobacter</taxon>
    </lineage>
</organism>
<dbReference type="InterPro" id="IPR013221">
    <property type="entry name" value="Mur_ligase_cen"/>
</dbReference>
<dbReference type="Gene3D" id="3.60.20.30">
    <property type="entry name" value="(Glycosyl)asparaginase"/>
    <property type="match status" value="1"/>
</dbReference>
<dbReference type="InterPro" id="IPR000246">
    <property type="entry name" value="Peptidase_T2"/>
</dbReference>
<dbReference type="SUPFAM" id="SSF56059">
    <property type="entry name" value="Glutathione synthetase ATP-binding domain-like"/>
    <property type="match status" value="1"/>
</dbReference>
<dbReference type="InterPro" id="IPR029055">
    <property type="entry name" value="Ntn_hydrolases_N"/>
</dbReference>
<feature type="domain" description="ATP-grasp" evidence="14">
    <location>
        <begin position="240"/>
        <end position="493"/>
    </location>
</feature>
<dbReference type="NCBIfam" id="TIGR02068">
    <property type="entry name" value="cya_phycin_syn"/>
    <property type="match status" value="1"/>
</dbReference>
<dbReference type="Gene3D" id="3.30.470.20">
    <property type="entry name" value="ATP-grasp fold, B domain"/>
    <property type="match status" value="1"/>
</dbReference>
<dbReference type="InterPro" id="IPR036615">
    <property type="entry name" value="Mur_ligase_C_dom_sf"/>
</dbReference>
<name>A0ABN5QNI0_9CAUL</name>
<sequence length="1205" mass="127254">MRVLETATYRGPHLYSQRPMVRIQLDLGPLEAWPTNRIRGFTDRLLLVLPGLQAHGCSYKTPGGLLLRMREGTWLGHVIEHVALELQKLAGVELGRGKTRSVKGRPGVYNILYAYQGESLGRAAGRAAVELVNSLLPRHLQGVEGLGMIAPGLGEWTPPLFDLNLALAQLRTIAKREALGPTTRSLVEEARRRGIPAQRLDDQSLIQLGWGARRKLIRASITGQTSHIAVETAGDKALTKALLAAAGLPAPRGAVVRTLEEALSQAGRIKGPVVTKPLNGNHGRGVSLSLDSPEKVRWGYEQAIKHSRRVIVEEQYVGRDYRILVVGGNLVAVAERVPARVIGDGQSTVAQLIETVNQDPRRGAGHEQVMTRIVVDDQVQEMLSRAGLSLTDVPSAGAVVPLRATANLSTGGTAIDRTDEIHPDNAAIACRAALTIGLDVAGIDFMAPEISRSVRETGGGIVEINAAPGFRMHLEPSEGQARDVAKAVMAELFPPGRRSRIPIVAVTGTNGKSTVVRMVSRIVREMGKTVGLTNTSDVYVNDERILAADASGPKSARMVLRDPTVEVAVLETARGGMPREGLAFDRCDVGIVLNVAADHLGLKGIDTLEDLAAVKSIVAEAVSRRGVSVLNADDPLTLLMARHAGGRLGYFTLNGGFELSAFLQKHIAEGGLLASLEASVRGGELVLYDKGRRLPLVQADELPSTLNGMARFNIANALAASLAGHALGAAPEVIAKALRAFTSSHAENPGRFNVHDGHGFRVIVDYAHNPAAMRAMSQLVRQLRPSVGRVIGVVSIPGDRRDEDILDMGVIAAEMFDELIFRERPDGRGRPVGSVLSLLTDGAMSAGFAPERIHRILNEASAVERALHMARPGDLVLVFPTDVDAVWRQVTLFQPSRAAPPVPPGRQASPMSEVANRRAWAIIVHGGAKPIAPELHQAHRDGCLRALAVGQAVLEAGGSAVVAVEMSVRALEDDATFNAGYGAVRNARGDIELDAAIMDGASLAVGAVAAVKTLRHPISVAATMLSQTPVLLVGDGAEMFGREHDAEFCAPADLLVDRRGDPGCDTVGCVALDSLGNIAAGTSTGGLTGCHPGRVGDSPLPGCGLYADNQVGGVSLSGEGESLIRTTLAARLMHSLESVAPGAAIDAALARLGRVGGEAGLVVIDADGRIGWGHTSAQFAVAYASAGQPPHAFINRDEDPQEDSA</sequence>
<dbReference type="NCBIfam" id="NF010623">
    <property type="entry name" value="PRK14016.1"/>
    <property type="match status" value="1"/>
</dbReference>
<dbReference type="InterPro" id="IPR044019">
    <property type="entry name" value="Cyanophycin_syn_N"/>
</dbReference>
<accession>A0ABN5QNI0</accession>
<comment type="catalytic activity">
    <reaction evidence="12">
        <text>[L-4-(L-arginin-2-N-yl)aspartate](n) + L-aspartate + ATP = [L-4-(L-arginin-2-N-yl)aspartate](n)-L-aspartate + ADP + phosphate + H(+)</text>
        <dbReference type="Rhea" id="RHEA:13277"/>
        <dbReference type="Rhea" id="RHEA-COMP:13728"/>
        <dbReference type="Rhea" id="RHEA-COMP:13733"/>
        <dbReference type="ChEBI" id="CHEBI:15378"/>
        <dbReference type="ChEBI" id="CHEBI:29991"/>
        <dbReference type="ChEBI" id="CHEBI:30616"/>
        <dbReference type="ChEBI" id="CHEBI:43474"/>
        <dbReference type="ChEBI" id="CHEBI:137986"/>
        <dbReference type="ChEBI" id="CHEBI:137990"/>
        <dbReference type="ChEBI" id="CHEBI:456216"/>
        <dbReference type="EC" id="6.3.2.29"/>
    </reaction>
</comment>
<dbReference type="PANTHER" id="PTHR23135">
    <property type="entry name" value="MUR LIGASE FAMILY MEMBER"/>
    <property type="match status" value="1"/>
</dbReference>
<reference evidence="15 16" key="1">
    <citation type="submission" date="2018-01" db="EMBL/GenBank/DDBJ databases">
        <title>Complete genome sequence of Caulobacter flavus RHGG3.</title>
        <authorList>
            <person name="Yang E."/>
        </authorList>
    </citation>
    <scope>NUCLEOTIDE SEQUENCE [LARGE SCALE GENOMIC DNA]</scope>
    <source>
        <strain evidence="15 16">RHGG3</strain>
    </source>
</reference>
<dbReference type="InterPro" id="IPR011761">
    <property type="entry name" value="ATP-grasp"/>
</dbReference>
<protein>
    <recommendedName>
        <fullName evidence="6">Cyanophycin synthetase</fullName>
        <ecNumber evidence="5">6.3.2.29</ecNumber>
        <ecNumber evidence="4">6.3.2.30</ecNumber>
    </recommendedName>
    <alternativeName>
        <fullName evidence="10">Cyanophycin synthase</fullName>
    </alternativeName>
</protein>
<dbReference type="Gene3D" id="3.30.1490.20">
    <property type="entry name" value="ATP-grasp fold, A domain"/>
    <property type="match status" value="1"/>
</dbReference>
<dbReference type="EMBL" id="CP026100">
    <property type="protein sequence ID" value="AYV48531.1"/>
    <property type="molecule type" value="Genomic_DNA"/>
</dbReference>
<keyword evidence="9 13" id="KW-0067">ATP-binding</keyword>
<evidence type="ECO:0000256" key="4">
    <source>
        <dbReference type="ARBA" id="ARBA00012968"/>
    </source>
</evidence>
<keyword evidence="7" id="KW-0436">Ligase</keyword>
<dbReference type="InterPro" id="IPR011810">
    <property type="entry name" value="Cya_phycin_syn"/>
</dbReference>
<dbReference type="InterPro" id="IPR018109">
    <property type="entry name" value="Folylpolyglutamate_synth_CS"/>
</dbReference>
<evidence type="ECO:0000256" key="13">
    <source>
        <dbReference type="PROSITE-ProRule" id="PRU00409"/>
    </source>
</evidence>
<gene>
    <name evidence="15" type="primary">cphA</name>
    <name evidence="15" type="ORF">C1707_20955</name>
</gene>
<proteinExistence type="inferred from homology"/>
<dbReference type="PANTHER" id="PTHR23135:SF18">
    <property type="entry name" value="CYANOPHYCIN SYNTHETASE"/>
    <property type="match status" value="1"/>
</dbReference>
<dbReference type="Pfam" id="PF08443">
    <property type="entry name" value="RimK"/>
    <property type="match status" value="1"/>
</dbReference>
<dbReference type="CDD" id="cd04512">
    <property type="entry name" value="Ntn_Asparaginase_2_like"/>
    <property type="match status" value="1"/>
</dbReference>
<comment type="catalytic activity">
    <reaction evidence="11">
        <text>[L-4-(L-arginin-2-N-yl)aspartate](n)-L-aspartate + L-arginine + ATP = [L-4-(L-arginin-2-N-yl)aspartate](n+1) + ADP + phosphate + H(+)</text>
        <dbReference type="Rhea" id="RHEA:23888"/>
        <dbReference type="Rhea" id="RHEA-COMP:13732"/>
        <dbReference type="Rhea" id="RHEA-COMP:13733"/>
        <dbReference type="ChEBI" id="CHEBI:15378"/>
        <dbReference type="ChEBI" id="CHEBI:30616"/>
        <dbReference type="ChEBI" id="CHEBI:32682"/>
        <dbReference type="ChEBI" id="CHEBI:43474"/>
        <dbReference type="ChEBI" id="CHEBI:137986"/>
        <dbReference type="ChEBI" id="CHEBI:137990"/>
        <dbReference type="ChEBI" id="CHEBI:456216"/>
        <dbReference type="EC" id="6.3.2.30"/>
    </reaction>
</comment>
<keyword evidence="16" id="KW-1185">Reference proteome</keyword>
<comment type="function">
    <text evidence="1">Catalyzes the ATP-dependent polymerization of arginine and aspartate to multi-L-arginyl-poly-L-aspartic acid (cyanophycin; a water-insoluble reserve polymer).</text>
</comment>
<evidence type="ECO:0000256" key="12">
    <source>
        <dbReference type="ARBA" id="ARBA00048425"/>
    </source>
</evidence>